<reference evidence="1 2" key="1">
    <citation type="journal article" date="2017" name="Environ. Microbiol.">
        <title>Decay of the glycolytic pathway and adaptation to intranuclear parasitism within Enterocytozoonidae microsporidia.</title>
        <authorList>
            <person name="Wiredu Boakye D."/>
            <person name="Jaroenlak P."/>
            <person name="Prachumwat A."/>
            <person name="Williams T.A."/>
            <person name="Bateman K.S."/>
            <person name="Itsathitphaisarn O."/>
            <person name="Sritunyalucksana K."/>
            <person name="Paszkiewicz K.H."/>
            <person name="Moore K.A."/>
            <person name="Stentiford G.D."/>
            <person name="Williams B.A."/>
        </authorList>
    </citation>
    <scope>NUCLEOTIDE SEQUENCE [LARGE SCALE GENOMIC DNA]</scope>
    <source>
        <strain evidence="1 2">GB1</strain>
    </source>
</reference>
<dbReference type="SUPFAM" id="SSF52540">
    <property type="entry name" value="P-loop containing nucleoside triphosphate hydrolases"/>
    <property type="match status" value="1"/>
</dbReference>
<dbReference type="InterPro" id="IPR001806">
    <property type="entry name" value="Small_GTPase"/>
</dbReference>
<protein>
    <submittedName>
        <fullName evidence="1">Uncharacterized protein</fullName>
    </submittedName>
</protein>
<proteinExistence type="predicted"/>
<accession>A0A1X0QCT2</accession>
<dbReference type="GO" id="GO:0003924">
    <property type="term" value="F:GTPase activity"/>
    <property type="evidence" value="ECO:0007669"/>
    <property type="project" value="InterPro"/>
</dbReference>
<dbReference type="Gene3D" id="3.40.50.300">
    <property type="entry name" value="P-loop containing nucleotide triphosphate hydrolases"/>
    <property type="match status" value="1"/>
</dbReference>
<comment type="caution">
    <text evidence="1">The sequence shown here is derived from an EMBL/GenBank/DDBJ whole genome shotgun (WGS) entry which is preliminary data.</text>
</comment>
<dbReference type="Pfam" id="PF00071">
    <property type="entry name" value="Ras"/>
    <property type="match status" value="1"/>
</dbReference>
<name>A0A1X0QCT2_9MICR</name>
<dbReference type="CDD" id="cd00882">
    <property type="entry name" value="Ras_like_GTPase"/>
    <property type="match status" value="1"/>
</dbReference>
<evidence type="ECO:0000313" key="1">
    <source>
        <dbReference type="EMBL" id="ORD97587.1"/>
    </source>
</evidence>
<sequence length="194" mass="22905">MEVKLINNKERIKRKEKLLIAVLGEENTNKTELIKALTKQDPKKETMMDTYTERIRNNNLEYKVVFCDIKYSNEQFEKSLIKVSDIIMLVYSTNSESSVEKIKIYSELIKSINSKSAIILIGNEENQLKDEIITNYSFIVSTPTNEGIKKLREFLTKYSYKQFHIKQEDSSCNSITSCWNWFLELVNLRNNFYR</sequence>
<dbReference type="EMBL" id="LVKB01000017">
    <property type="protein sequence ID" value="ORD97587.1"/>
    <property type="molecule type" value="Genomic_DNA"/>
</dbReference>
<dbReference type="VEuPathDB" id="MicrosporidiaDB:HERIO_545"/>
<dbReference type="VEuPathDB" id="MicrosporidiaDB:A0H76_2008"/>
<gene>
    <name evidence="1" type="ORF">HERIO_545</name>
</gene>
<dbReference type="Proteomes" id="UP000192356">
    <property type="component" value="Unassembled WGS sequence"/>
</dbReference>
<evidence type="ECO:0000313" key="2">
    <source>
        <dbReference type="Proteomes" id="UP000192356"/>
    </source>
</evidence>
<dbReference type="GO" id="GO:0005525">
    <property type="term" value="F:GTP binding"/>
    <property type="evidence" value="ECO:0007669"/>
    <property type="project" value="InterPro"/>
</dbReference>
<dbReference type="AlphaFoldDB" id="A0A1X0QCT2"/>
<dbReference type="InterPro" id="IPR027417">
    <property type="entry name" value="P-loop_NTPase"/>
</dbReference>
<organism evidence="1 2">
    <name type="scientific">Hepatospora eriocheir</name>
    <dbReference type="NCBI Taxonomy" id="1081669"/>
    <lineage>
        <taxon>Eukaryota</taxon>
        <taxon>Fungi</taxon>
        <taxon>Fungi incertae sedis</taxon>
        <taxon>Microsporidia</taxon>
        <taxon>Hepatosporidae</taxon>
        <taxon>Hepatospora</taxon>
    </lineage>
</organism>
<keyword evidence="2" id="KW-1185">Reference proteome</keyword>